<gene>
    <name evidence="1" type="ORF">LAL4801_00327</name>
</gene>
<dbReference type="PANTHER" id="PTHR34472">
    <property type="entry name" value="SULFUR CARRIER PROTEIN THIS"/>
    <property type="match status" value="1"/>
</dbReference>
<accession>A0A0M6XWV5</accession>
<dbReference type="SUPFAM" id="SSF54285">
    <property type="entry name" value="MoaD/ThiS"/>
    <property type="match status" value="1"/>
</dbReference>
<dbReference type="PANTHER" id="PTHR34472:SF1">
    <property type="entry name" value="SULFUR CARRIER PROTEIN THIS"/>
    <property type="match status" value="1"/>
</dbReference>
<dbReference type="EMBL" id="CXST01000001">
    <property type="protein sequence ID" value="CTQ41907.1"/>
    <property type="molecule type" value="Genomic_DNA"/>
</dbReference>
<dbReference type="STRING" id="187304.B0E33_00020"/>
<dbReference type="Gene3D" id="3.10.20.30">
    <property type="match status" value="1"/>
</dbReference>
<keyword evidence="2" id="KW-1185">Reference proteome</keyword>
<dbReference type="OrthoDB" id="197113at2"/>
<dbReference type="RefSeq" id="WP_055653784.1">
    <property type="nucleotide sequence ID" value="NZ_CP045627.1"/>
</dbReference>
<dbReference type="AlphaFoldDB" id="A0A0M6XWV5"/>
<dbReference type="Proteomes" id="UP000048926">
    <property type="component" value="Unassembled WGS sequence"/>
</dbReference>
<organism evidence="1 2">
    <name type="scientific">Roseibium aggregatum</name>
    <dbReference type="NCBI Taxonomy" id="187304"/>
    <lineage>
        <taxon>Bacteria</taxon>
        <taxon>Pseudomonadati</taxon>
        <taxon>Pseudomonadota</taxon>
        <taxon>Alphaproteobacteria</taxon>
        <taxon>Hyphomicrobiales</taxon>
        <taxon>Stappiaceae</taxon>
        <taxon>Roseibium</taxon>
    </lineage>
</organism>
<sequence>MKLTINGEPQEVVSATLAALLDELAYDHEFLATARNGDLVCAEERSDCFLQAGDRIEILSPMQGG</sequence>
<dbReference type="InterPro" id="IPR012675">
    <property type="entry name" value="Beta-grasp_dom_sf"/>
</dbReference>
<dbReference type="InterPro" id="IPR016155">
    <property type="entry name" value="Mopterin_synth/thiamin_S_b"/>
</dbReference>
<dbReference type="InterPro" id="IPR010035">
    <property type="entry name" value="Thi_S"/>
</dbReference>
<protein>
    <submittedName>
        <fullName evidence="1">Sulfur carrier protein ThiS</fullName>
    </submittedName>
</protein>
<dbReference type="NCBIfam" id="TIGR01683">
    <property type="entry name" value="thiS"/>
    <property type="match status" value="1"/>
</dbReference>
<reference evidence="2" key="1">
    <citation type="submission" date="2015-07" db="EMBL/GenBank/DDBJ databases">
        <authorList>
            <person name="Rodrigo-Torres Lidia"/>
            <person name="Arahal R.David."/>
        </authorList>
    </citation>
    <scope>NUCLEOTIDE SEQUENCE [LARGE SCALE GENOMIC DNA]</scope>
    <source>
        <strain evidence="2">CECT 4801</strain>
    </source>
</reference>
<dbReference type="Pfam" id="PF02597">
    <property type="entry name" value="ThiS"/>
    <property type="match status" value="1"/>
</dbReference>
<dbReference type="InterPro" id="IPR003749">
    <property type="entry name" value="ThiS/MoaD-like"/>
</dbReference>
<evidence type="ECO:0000313" key="2">
    <source>
        <dbReference type="Proteomes" id="UP000048926"/>
    </source>
</evidence>
<dbReference type="CDD" id="cd00565">
    <property type="entry name" value="Ubl_ThiS"/>
    <property type="match status" value="1"/>
</dbReference>
<evidence type="ECO:0000313" key="1">
    <source>
        <dbReference type="EMBL" id="CTQ41907.1"/>
    </source>
</evidence>
<name>A0A0M6XWV5_9HYPH</name>
<proteinExistence type="predicted"/>